<organism evidence="1 2">
    <name type="scientific">Ignavibacterium album (strain DSM 19864 / JCM 16511 / NBRC 101810 / Mat9-16)</name>
    <dbReference type="NCBI Taxonomy" id="945713"/>
    <lineage>
        <taxon>Bacteria</taxon>
        <taxon>Pseudomonadati</taxon>
        <taxon>Ignavibacteriota</taxon>
        <taxon>Ignavibacteria</taxon>
        <taxon>Ignavibacteriales</taxon>
        <taxon>Ignavibacteriaceae</taxon>
        <taxon>Ignavibacterium</taxon>
    </lineage>
</organism>
<dbReference type="RefSeq" id="WP_014560148.1">
    <property type="nucleotide sequence ID" value="NC_017464.1"/>
</dbReference>
<sequence>MPLGKVQNIIATENFIIISATYTTLNSCWSYDKNEILSNDTTITLKVYAKYDVNYCPDVLSSIIHTDTIYLSSAGYKKIKFWQSDPLYKDTTIVFAANYNITFPYFFIEKGSDSDSSYISLRDSKIHPYLFEVEATGWGVIEKGILSDIVYKRKEIFS</sequence>
<dbReference type="Proteomes" id="UP000007394">
    <property type="component" value="Chromosome"/>
</dbReference>
<keyword evidence="2" id="KW-1185">Reference proteome</keyword>
<evidence type="ECO:0000313" key="1">
    <source>
        <dbReference type="EMBL" id="AFH48993.1"/>
    </source>
</evidence>
<dbReference type="KEGG" id="ial:IALB_1283"/>
<name>I0AJ36_IGNAJ</name>
<dbReference type="HOGENOM" id="CLU_1667032_0_0_10"/>
<evidence type="ECO:0000313" key="2">
    <source>
        <dbReference type="Proteomes" id="UP000007394"/>
    </source>
</evidence>
<dbReference type="EMBL" id="CP003418">
    <property type="protein sequence ID" value="AFH48993.1"/>
    <property type="molecule type" value="Genomic_DNA"/>
</dbReference>
<protein>
    <submittedName>
        <fullName evidence="1">Uncharacterized protein</fullName>
    </submittedName>
</protein>
<dbReference type="AlphaFoldDB" id="I0AJ36"/>
<gene>
    <name evidence="1" type="ordered locus">IALB_1283</name>
</gene>
<accession>I0AJ36</accession>
<reference evidence="1 2" key="1">
    <citation type="journal article" date="2012" name="Front. Microbiol.">
        <title>Complete genome of Ignavibacterium album, a metabolically versatile, flagellated, facultative anaerobe from the phylum Chlorobi.</title>
        <authorList>
            <person name="Liu Z."/>
            <person name="Frigaard N.-U."/>
            <person name="Vogl K."/>
            <person name="Iino T."/>
            <person name="Ohkuma M."/>
            <person name="Overmann J."/>
            <person name="Bryant D.A."/>
        </authorList>
    </citation>
    <scope>NUCLEOTIDE SEQUENCE [LARGE SCALE GENOMIC DNA]</scope>
    <source>
        <strain evidence="2">DSM 19864 / JCM 16511 / NBRC 101810 / Mat9-16</strain>
    </source>
</reference>
<proteinExistence type="predicted"/>